<keyword evidence="2" id="KW-1185">Reference proteome</keyword>
<protein>
    <submittedName>
        <fullName evidence="1">Uncharacterized protein</fullName>
    </submittedName>
</protein>
<reference evidence="2" key="1">
    <citation type="journal article" date="2019" name="Int. J. Syst. Evol. Microbiol.">
        <title>The Global Catalogue of Microorganisms (GCM) 10K type strain sequencing project: providing services to taxonomists for standard genome sequencing and annotation.</title>
        <authorList>
            <consortium name="The Broad Institute Genomics Platform"/>
            <consortium name="The Broad Institute Genome Sequencing Center for Infectious Disease"/>
            <person name="Wu L."/>
            <person name="Ma J."/>
        </authorList>
    </citation>
    <scope>NUCLEOTIDE SEQUENCE [LARGE SCALE GENOMIC DNA]</scope>
    <source>
        <strain evidence="2">CCUG 39402</strain>
    </source>
</reference>
<name>A0ABW1TWA6_9BURK</name>
<dbReference type="EMBL" id="JBHSRS010000016">
    <property type="protein sequence ID" value="MFC6281048.1"/>
    <property type="molecule type" value="Genomic_DNA"/>
</dbReference>
<dbReference type="RefSeq" id="WP_371438918.1">
    <property type="nucleotide sequence ID" value="NZ_JBHSRS010000016.1"/>
</dbReference>
<sequence length="71" mass="8079">MTNNVRLRKLVEGAGLSQPAALSIFNRGFGIMGIKDSTWKGYFCDPSTTRFRNFNDELMVHAEKVFKPLQK</sequence>
<evidence type="ECO:0000313" key="2">
    <source>
        <dbReference type="Proteomes" id="UP001596270"/>
    </source>
</evidence>
<accession>A0ABW1TWA6</accession>
<gene>
    <name evidence="1" type="ORF">ACFQND_07370</name>
</gene>
<organism evidence="1 2">
    <name type="scientific">Polaromonas aquatica</name>
    <dbReference type="NCBI Taxonomy" id="332657"/>
    <lineage>
        <taxon>Bacteria</taxon>
        <taxon>Pseudomonadati</taxon>
        <taxon>Pseudomonadota</taxon>
        <taxon>Betaproteobacteria</taxon>
        <taxon>Burkholderiales</taxon>
        <taxon>Comamonadaceae</taxon>
        <taxon>Polaromonas</taxon>
    </lineage>
</organism>
<comment type="caution">
    <text evidence="1">The sequence shown here is derived from an EMBL/GenBank/DDBJ whole genome shotgun (WGS) entry which is preliminary data.</text>
</comment>
<evidence type="ECO:0000313" key="1">
    <source>
        <dbReference type="EMBL" id="MFC6281048.1"/>
    </source>
</evidence>
<dbReference type="Proteomes" id="UP001596270">
    <property type="component" value="Unassembled WGS sequence"/>
</dbReference>
<proteinExistence type="predicted"/>